<dbReference type="PANTHER" id="PTHR12526">
    <property type="entry name" value="GLYCOSYLTRANSFERASE"/>
    <property type="match status" value="1"/>
</dbReference>
<feature type="domain" description="Glycosyltransferase subfamily 4-like N-terminal" evidence="2">
    <location>
        <begin position="30"/>
        <end position="167"/>
    </location>
</feature>
<evidence type="ECO:0000259" key="2">
    <source>
        <dbReference type="Pfam" id="PF13439"/>
    </source>
</evidence>
<dbReference type="InterPro" id="IPR001296">
    <property type="entry name" value="Glyco_trans_1"/>
</dbReference>
<dbReference type="SUPFAM" id="SSF53756">
    <property type="entry name" value="UDP-Glycosyltransferase/glycogen phosphorylase"/>
    <property type="match status" value="1"/>
</dbReference>
<dbReference type="EC" id="2.4.-.-" evidence="3"/>
<keyword evidence="3" id="KW-0328">Glycosyltransferase</keyword>
<dbReference type="PANTHER" id="PTHR12526:SF630">
    <property type="entry name" value="GLYCOSYLTRANSFERASE"/>
    <property type="match status" value="1"/>
</dbReference>
<dbReference type="InterPro" id="IPR028098">
    <property type="entry name" value="Glyco_trans_4-like_N"/>
</dbReference>
<comment type="caution">
    <text evidence="3">The sequence shown here is derived from an EMBL/GenBank/DDBJ whole genome shotgun (WGS) entry which is preliminary data.</text>
</comment>
<gene>
    <name evidence="3" type="ORF">QMA06_04915</name>
</gene>
<evidence type="ECO:0000313" key="3">
    <source>
        <dbReference type="EMBL" id="MDN3492051.1"/>
    </source>
</evidence>
<dbReference type="Pfam" id="PF13439">
    <property type="entry name" value="Glyco_transf_4"/>
    <property type="match status" value="1"/>
</dbReference>
<protein>
    <submittedName>
        <fullName evidence="3">Glycosyltransferase</fullName>
        <ecNumber evidence="3">2.4.-.-</ecNumber>
    </submittedName>
</protein>
<name>A0ABT7ZSR2_9FLAO</name>
<evidence type="ECO:0000313" key="4">
    <source>
        <dbReference type="Proteomes" id="UP001231197"/>
    </source>
</evidence>
<reference evidence="3 4" key="1">
    <citation type="journal article" date="2023" name="Int. J. Syst. Evol. Microbiol.">
        <title>Winogradskyella bathintestinalis sp. nov., isolated from the intestine of the deep-sea loosejaw dragonfish, Malacosteus niger.</title>
        <authorList>
            <person name="Uniacke-Lowe S."/>
            <person name="Johnson C.N."/>
            <person name="Stanton C."/>
            <person name="Hill C."/>
            <person name="Ross P."/>
        </authorList>
    </citation>
    <scope>NUCLEOTIDE SEQUENCE [LARGE SCALE GENOMIC DNA]</scope>
    <source>
        <strain evidence="3 4">APC 3343</strain>
    </source>
</reference>
<feature type="domain" description="Glycosyl transferase family 1" evidence="1">
    <location>
        <begin position="170"/>
        <end position="334"/>
    </location>
</feature>
<dbReference type="Gene3D" id="3.40.50.2000">
    <property type="entry name" value="Glycogen Phosphorylase B"/>
    <property type="match status" value="2"/>
</dbReference>
<evidence type="ECO:0000259" key="1">
    <source>
        <dbReference type="Pfam" id="PF00534"/>
    </source>
</evidence>
<accession>A0ABT7ZSR2</accession>
<dbReference type="GO" id="GO:0016757">
    <property type="term" value="F:glycosyltransferase activity"/>
    <property type="evidence" value="ECO:0007669"/>
    <property type="project" value="UniProtKB-KW"/>
</dbReference>
<dbReference type="Pfam" id="PF00534">
    <property type="entry name" value="Glycos_transf_1"/>
    <property type="match status" value="1"/>
</dbReference>
<sequence length="358" mass="40798">MKKTAFIGPLPPPLGGVAMINQSFQNLNFNGYDITVFNTSNNSLSEDLYRGFPWGNIGKEISKIKRLSDFLNSTKPDVVNIFITSGYSIIRDLFYLRMLYRKNIPIVIHFHSKTKGEFALTPNRLKLLSKFFNKYAKKIILLSEHHYSFFVKYFGSKKCEVIENFVSYEHFNNEIVNKTNDFLYVGRLSKEKGFFDLLKAVKILKDNKVVCRIQVIGVAPTIEVEKRINDIISANHLEDYFVFNGATFGESKYTLFKQSSCLIFPSHLENSPVVLKEAIAAKLAIIASDIDANQLILKAEKNHYLHQVTCPDSLAVIIEKLLGDSDVMKAFCKASESIKDYDKSIAREKLLNLMDNLC</sequence>
<keyword evidence="3" id="KW-0808">Transferase</keyword>
<keyword evidence="4" id="KW-1185">Reference proteome</keyword>
<dbReference type="EMBL" id="JASDDK010000001">
    <property type="protein sequence ID" value="MDN3492051.1"/>
    <property type="molecule type" value="Genomic_DNA"/>
</dbReference>
<proteinExistence type="predicted"/>
<dbReference type="RefSeq" id="WP_290205734.1">
    <property type="nucleotide sequence ID" value="NZ_JASDDK010000001.1"/>
</dbReference>
<organism evidence="3 4">
    <name type="scientific">Winogradskyella bathintestinalis</name>
    <dbReference type="NCBI Taxonomy" id="3035208"/>
    <lineage>
        <taxon>Bacteria</taxon>
        <taxon>Pseudomonadati</taxon>
        <taxon>Bacteroidota</taxon>
        <taxon>Flavobacteriia</taxon>
        <taxon>Flavobacteriales</taxon>
        <taxon>Flavobacteriaceae</taxon>
        <taxon>Winogradskyella</taxon>
    </lineage>
</organism>
<dbReference type="CDD" id="cd03801">
    <property type="entry name" value="GT4_PimA-like"/>
    <property type="match status" value="1"/>
</dbReference>
<dbReference type="Proteomes" id="UP001231197">
    <property type="component" value="Unassembled WGS sequence"/>
</dbReference>